<dbReference type="Proteomes" id="UP001055634">
    <property type="component" value="Segment"/>
</dbReference>
<gene>
    <name evidence="1" type="ORF">GURKE_01270</name>
</gene>
<evidence type="ECO:0000313" key="1">
    <source>
        <dbReference type="EMBL" id="UTC28158.1"/>
    </source>
</evidence>
<keyword evidence="2" id="KW-1185">Reference proteome</keyword>
<sequence>MTDAPAHDWFNSFARIENLIHIQGALAAGNSFPDIFKEEFCYNLPENDDALLYKQCAALQRFADGADYPDAEDVAEALMMARVKGFFVQAAQPVVREFWDNGGYPYTWGHYHCEWLYAATPQDIDTVVSTWSDAMLQRDREKAAA</sequence>
<protein>
    <submittedName>
        <fullName evidence="1">Uncharacterized protein</fullName>
    </submittedName>
</protein>
<reference evidence="1" key="1">
    <citation type="submission" date="2022-04" db="EMBL/GenBank/DDBJ databases">
        <authorList>
            <person name="Friedrich I."/>
            <person name="Schneider D."/>
            <person name="Poehlein A."/>
            <person name="Hertel R."/>
            <person name="Daniel R."/>
        </authorList>
    </citation>
    <scope>NUCLEOTIDE SEQUENCE</scope>
</reference>
<organism evidence="1 2">
    <name type="scientific">Brevundimonas phage vB_BpoS-Gurke</name>
    <dbReference type="NCBI Taxonomy" id="2948599"/>
    <lineage>
        <taxon>Viruses</taxon>
        <taxon>Duplodnaviria</taxon>
        <taxon>Heunggongvirae</taxon>
        <taxon>Uroviricota</taxon>
        <taxon>Caudoviricetes</taxon>
        <taxon>Jeanschmidtviridae</taxon>
        <taxon>Kikimoravirus</taxon>
        <taxon>Kikimoravirus gurke</taxon>
    </lineage>
</organism>
<name>A0A9E7SQH7_9CAUD</name>
<accession>A0A9E7SQH7</accession>
<dbReference type="EMBL" id="ON529850">
    <property type="protein sequence ID" value="UTC28158.1"/>
    <property type="molecule type" value="Genomic_DNA"/>
</dbReference>
<evidence type="ECO:0000313" key="2">
    <source>
        <dbReference type="Proteomes" id="UP001055634"/>
    </source>
</evidence>
<proteinExistence type="predicted"/>